<organism evidence="2 3">
    <name type="scientific">Dorea acetigenes</name>
    <dbReference type="NCBI Taxonomy" id="2981787"/>
    <lineage>
        <taxon>Bacteria</taxon>
        <taxon>Bacillati</taxon>
        <taxon>Bacillota</taxon>
        <taxon>Clostridia</taxon>
        <taxon>Lachnospirales</taxon>
        <taxon>Lachnospiraceae</taxon>
        <taxon>Dorea</taxon>
    </lineage>
</organism>
<proteinExistence type="predicted"/>
<dbReference type="PROSITE" id="PS50234">
    <property type="entry name" value="VWFA"/>
    <property type="match status" value="1"/>
</dbReference>
<dbReference type="Pfam" id="PF13203">
    <property type="entry name" value="DUF2201_N"/>
    <property type="match status" value="1"/>
</dbReference>
<accession>A0ABT2RQE5</accession>
<feature type="domain" description="VWFA" evidence="1">
    <location>
        <begin position="290"/>
        <end position="396"/>
    </location>
</feature>
<dbReference type="EMBL" id="JAOQJU010000022">
    <property type="protein sequence ID" value="MCU6687556.1"/>
    <property type="molecule type" value="Genomic_DNA"/>
</dbReference>
<evidence type="ECO:0000313" key="3">
    <source>
        <dbReference type="Proteomes" id="UP001652431"/>
    </source>
</evidence>
<sequence>MEKKSEQEQNLKNCIETVSEQILKIARNELYLNMRFLDVALSSLAFVMDEAVRPLGTDGFCLYYHPQYLGGMYREERILVNRAYLHIVLHCIFRHLIRREGREKERWNLSCDIVAESMIDSMQHRSVRRSKSWLRRETYRKLRERMKVLTPDRVYGVLERWELSEQELRQLAEEFYVDDHCYWPEDDDRKRQNEIENRWKNQSEQMETEMETFSKEASQASGNLLEQVRVENRERFDYRQFLRKFSVLKEEMTVDEDSFDYVFYSYGLRLYGNMPLIEPQEWKEVQKVEEFVIVIDTSMSCSGDLVKKFLEETYSVLSENNSFFRRVNIHIIQCDDEVKTDQKITSQEELKEYMDNLELRGEGGTDFRPAFAYVEELKEKHEFSRLRGLIYFTDGQGIYPAKKPGFETAFVFMKEDYEDMNVPPWAMKLILEEERYDGYKESEK</sequence>
<reference evidence="2 3" key="1">
    <citation type="journal article" date="2021" name="ISME Commun">
        <title>Automated analysis of genomic sequences facilitates high-throughput and comprehensive description of bacteria.</title>
        <authorList>
            <person name="Hitch T.C.A."/>
        </authorList>
    </citation>
    <scope>NUCLEOTIDE SEQUENCE [LARGE SCALE GENOMIC DNA]</scope>
    <source>
        <strain evidence="2 3">Sanger_03</strain>
    </source>
</reference>
<dbReference type="Pfam" id="PF09967">
    <property type="entry name" value="DUF2201"/>
    <property type="match status" value="1"/>
</dbReference>
<dbReference type="Proteomes" id="UP001652431">
    <property type="component" value="Unassembled WGS sequence"/>
</dbReference>
<dbReference type="SUPFAM" id="SSF53300">
    <property type="entry name" value="vWA-like"/>
    <property type="match status" value="1"/>
</dbReference>
<dbReference type="InterPro" id="IPR002035">
    <property type="entry name" value="VWF_A"/>
</dbReference>
<dbReference type="InterPro" id="IPR025154">
    <property type="entry name" value="Put_metallopeptidase_dom"/>
</dbReference>
<gene>
    <name evidence="2" type="ORF">OCV99_13620</name>
</gene>
<name>A0ABT2RQE5_9FIRM</name>
<dbReference type="CDD" id="cd00198">
    <property type="entry name" value="vWFA"/>
    <property type="match status" value="1"/>
</dbReference>
<dbReference type="PANTHER" id="PTHR38730">
    <property type="entry name" value="SLL7028 PROTEIN"/>
    <property type="match status" value="1"/>
</dbReference>
<dbReference type="InterPro" id="IPR018698">
    <property type="entry name" value="VWA-like_dom"/>
</dbReference>
<dbReference type="Gene3D" id="3.40.50.410">
    <property type="entry name" value="von Willebrand factor, type A domain"/>
    <property type="match status" value="1"/>
</dbReference>
<keyword evidence="3" id="KW-1185">Reference proteome</keyword>
<comment type="caution">
    <text evidence="2">The sequence shown here is derived from an EMBL/GenBank/DDBJ whole genome shotgun (WGS) entry which is preliminary data.</text>
</comment>
<dbReference type="RefSeq" id="WP_158371352.1">
    <property type="nucleotide sequence ID" value="NZ_JAOQJU010000022.1"/>
</dbReference>
<protein>
    <submittedName>
        <fullName evidence="2">VWA-like domain-containing protein</fullName>
    </submittedName>
</protein>
<evidence type="ECO:0000259" key="1">
    <source>
        <dbReference type="PROSITE" id="PS50234"/>
    </source>
</evidence>
<evidence type="ECO:0000313" key="2">
    <source>
        <dbReference type="EMBL" id="MCU6687556.1"/>
    </source>
</evidence>
<dbReference type="PANTHER" id="PTHR38730:SF1">
    <property type="entry name" value="SLL7028 PROTEIN"/>
    <property type="match status" value="1"/>
</dbReference>
<dbReference type="InterPro" id="IPR036465">
    <property type="entry name" value="vWFA_dom_sf"/>
</dbReference>